<dbReference type="Gene3D" id="2.130.10.10">
    <property type="entry name" value="YVTN repeat-like/Quinoprotein amine dehydrogenase"/>
    <property type="match status" value="2"/>
</dbReference>
<gene>
    <name evidence="4" type="ORF">LRAMOSA07638</name>
</gene>
<evidence type="ECO:0000256" key="1">
    <source>
        <dbReference type="ARBA" id="ARBA00022574"/>
    </source>
</evidence>
<dbReference type="SUPFAM" id="SSF50978">
    <property type="entry name" value="WD40 repeat-like"/>
    <property type="match status" value="1"/>
</dbReference>
<dbReference type="InterPro" id="IPR015943">
    <property type="entry name" value="WD40/YVTN_repeat-like_dom_sf"/>
</dbReference>
<dbReference type="InterPro" id="IPR036322">
    <property type="entry name" value="WD40_repeat_dom_sf"/>
</dbReference>
<dbReference type="InterPro" id="IPR001680">
    <property type="entry name" value="WD40_rpt"/>
</dbReference>
<dbReference type="SMART" id="SM00320">
    <property type="entry name" value="WD40"/>
    <property type="match status" value="5"/>
</dbReference>
<dbReference type="InterPro" id="IPR039328">
    <property type="entry name" value="WDR89"/>
</dbReference>
<evidence type="ECO:0000256" key="2">
    <source>
        <dbReference type="ARBA" id="ARBA00022737"/>
    </source>
</evidence>
<keyword evidence="1 3" id="KW-0853">WD repeat</keyword>
<dbReference type="PROSITE" id="PS50294">
    <property type="entry name" value="WD_REPEATS_REGION"/>
    <property type="match status" value="1"/>
</dbReference>
<dbReference type="EMBL" id="LK023316">
    <property type="protein sequence ID" value="CDS05109.1"/>
    <property type="molecule type" value="Genomic_DNA"/>
</dbReference>
<feature type="repeat" description="WD" evidence="3">
    <location>
        <begin position="75"/>
        <end position="101"/>
    </location>
</feature>
<dbReference type="AlphaFoldDB" id="A0A077WD80"/>
<proteinExistence type="predicted"/>
<evidence type="ECO:0000256" key="3">
    <source>
        <dbReference type="PROSITE-ProRule" id="PRU00221"/>
    </source>
</evidence>
<evidence type="ECO:0000313" key="4">
    <source>
        <dbReference type="EMBL" id="CDS05109.1"/>
    </source>
</evidence>
<dbReference type="PROSITE" id="PS50082">
    <property type="entry name" value="WD_REPEATS_2"/>
    <property type="match status" value="2"/>
</dbReference>
<dbReference type="PANTHER" id="PTHR22889:SF0">
    <property type="entry name" value="WD REPEAT-CONTAINING PROTEIN 89"/>
    <property type="match status" value="1"/>
</dbReference>
<sequence>MIQVESNPTLLPPFQPVQALDLQLGNEYVLQVTANSQYALASCSDSTVRLYDLATLQPATALRQQKVLTKMQLYNDSTLFTSSVDGTLVRWDLRTAQPVQTLTYSKPISAFDINCNDTMAVAGTSDYDKYANGELVFFDTRQSSILHKFVESHLDDITEIQCHPSMPARLLSSSTDGIINYYDVTDFDEEEDILAVVDAGSSIQRMGFFGPDAEYVYSLTHTETFLLHTLEGDLICDFGDVRSFDSNQVEYAIDCSYDPVSQRFYLITGNNSGDVQLLHVNVGQVQHCQTLKAPGGHTDIVRAVYWNHQSQSILTGGEDGRMCAWQGVSSAS</sequence>
<name>A0A077WD80_9FUNG</name>
<keyword evidence="2" id="KW-0677">Repeat</keyword>
<accession>A0A077WD80</accession>
<protein>
    <recommendedName>
        <fullName evidence="5">Anaphase-promoting complex subunit 4 WD40 domain-containing protein</fullName>
    </recommendedName>
</protein>
<dbReference type="OrthoDB" id="25131at2759"/>
<feature type="repeat" description="WD" evidence="3">
    <location>
        <begin position="294"/>
        <end position="332"/>
    </location>
</feature>
<dbReference type="PANTHER" id="PTHR22889">
    <property type="entry name" value="WD REPEAT-CONTAINING PROTEIN 89"/>
    <property type="match status" value="1"/>
</dbReference>
<reference evidence="4" key="1">
    <citation type="journal article" date="2014" name="Genome Announc.">
        <title>De novo whole-genome sequence and genome annotation of Lichtheimia ramosa.</title>
        <authorList>
            <person name="Linde J."/>
            <person name="Schwartze V."/>
            <person name="Binder U."/>
            <person name="Lass-Florl C."/>
            <person name="Voigt K."/>
            <person name="Horn F."/>
        </authorList>
    </citation>
    <scope>NUCLEOTIDE SEQUENCE</scope>
    <source>
        <strain evidence="4">JMRC FSU:6197</strain>
    </source>
</reference>
<dbReference type="Pfam" id="PF00400">
    <property type="entry name" value="WD40"/>
    <property type="match status" value="2"/>
</dbReference>
<organism evidence="4">
    <name type="scientific">Lichtheimia ramosa</name>
    <dbReference type="NCBI Taxonomy" id="688394"/>
    <lineage>
        <taxon>Eukaryota</taxon>
        <taxon>Fungi</taxon>
        <taxon>Fungi incertae sedis</taxon>
        <taxon>Mucoromycota</taxon>
        <taxon>Mucoromycotina</taxon>
        <taxon>Mucoromycetes</taxon>
        <taxon>Mucorales</taxon>
        <taxon>Lichtheimiaceae</taxon>
        <taxon>Lichtheimia</taxon>
    </lineage>
</organism>
<evidence type="ECO:0008006" key="5">
    <source>
        <dbReference type="Google" id="ProtNLM"/>
    </source>
</evidence>